<dbReference type="InterPro" id="IPR041492">
    <property type="entry name" value="HAD_2"/>
</dbReference>
<dbReference type="PANTHER" id="PTHR43434">
    <property type="entry name" value="PHOSPHOGLYCOLATE PHOSPHATASE"/>
    <property type="match status" value="1"/>
</dbReference>
<evidence type="ECO:0000313" key="2">
    <source>
        <dbReference type="Proteomes" id="UP000740557"/>
    </source>
</evidence>
<dbReference type="SFLD" id="SFLDG01129">
    <property type="entry name" value="C1.5:_HAD__Beta-PGM__Phosphata"/>
    <property type="match status" value="1"/>
</dbReference>
<dbReference type="SUPFAM" id="SSF56784">
    <property type="entry name" value="HAD-like"/>
    <property type="match status" value="1"/>
</dbReference>
<dbReference type="InterPro" id="IPR023214">
    <property type="entry name" value="HAD_sf"/>
</dbReference>
<organism evidence="1 2">
    <name type="scientific">candidate division WWE3 bacterium</name>
    <dbReference type="NCBI Taxonomy" id="2053526"/>
    <lineage>
        <taxon>Bacteria</taxon>
        <taxon>Katanobacteria</taxon>
    </lineage>
</organism>
<dbReference type="Proteomes" id="UP000740557">
    <property type="component" value="Unassembled WGS sequence"/>
</dbReference>
<accession>A0A955J290</accession>
<dbReference type="InterPro" id="IPR006439">
    <property type="entry name" value="HAD-SF_hydro_IA"/>
</dbReference>
<proteinExistence type="predicted"/>
<reference evidence="1" key="1">
    <citation type="submission" date="2020-04" db="EMBL/GenBank/DDBJ databases">
        <authorList>
            <person name="Zhang T."/>
        </authorList>
    </citation>
    <scope>NUCLEOTIDE SEQUENCE</scope>
    <source>
        <strain evidence="1">HKST-UBA79</strain>
    </source>
</reference>
<dbReference type="PANTHER" id="PTHR43434:SF1">
    <property type="entry name" value="PHOSPHOGLYCOLATE PHOSPHATASE"/>
    <property type="match status" value="1"/>
</dbReference>
<dbReference type="AlphaFoldDB" id="A0A955J290"/>
<name>A0A955J290_UNCKA</name>
<dbReference type="SFLD" id="SFLDS00003">
    <property type="entry name" value="Haloacid_Dehalogenase"/>
    <property type="match status" value="1"/>
</dbReference>
<dbReference type="InterPro" id="IPR050155">
    <property type="entry name" value="HAD-like_hydrolase_sf"/>
</dbReference>
<dbReference type="InterPro" id="IPR036412">
    <property type="entry name" value="HAD-like_sf"/>
</dbReference>
<dbReference type="Gene3D" id="1.10.150.240">
    <property type="entry name" value="Putative phosphatase, domain 2"/>
    <property type="match status" value="1"/>
</dbReference>
<dbReference type="NCBIfam" id="TIGR01549">
    <property type="entry name" value="HAD-SF-IA-v1"/>
    <property type="match status" value="1"/>
</dbReference>
<dbReference type="GO" id="GO:0005829">
    <property type="term" value="C:cytosol"/>
    <property type="evidence" value="ECO:0007669"/>
    <property type="project" value="TreeGrafter"/>
</dbReference>
<sequence>MKNLKLLIHDWDDTITNSFQTYLTWYADFGRHFNIYDAPDLLSVRTRWGESIPSLVNAAFPSISVADADNMVIEFRNSSAFDAVLYTPTIFSDVKSTFEFLRSKNIELGILTHAPTDSLHRSYKKNLGNPYEFHSIVNTYEDLPQPKPHASSFSNIISYICDSNMDTSQTLYIGDSVIDYRAAQAAGIPFIAVVTGITSTEDFLDAGLHSASILESFGDLCHIL</sequence>
<dbReference type="Pfam" id="PF13419">
    <property type="entry name" value="HAD_2"/>
    <property type="match status" value="1"/>
</dbReference>
<dbReference type="Gene3D" id="3.40.50.1000">
    <property type="entry name" value="HAD superfamily/HAD-like"/>
    <property type="match status" value="1"/>
</dbReference>
<comment type="caution">
    <text evidence="1">The sequence shown here is derived from an EMBL/GenBank/DDBJ whole genome shotgun (WGS) entry which is preliminary data.</text>
</comment>
<dbReference type="GO" id="GO:0008967">
    <property type="term" value="F:phosphoglycolate phosphatase activity"/>
    <property type="evidence" value="ECO:0007669"/>
    <property type="project" value="TreeGrafter"/>
</dbReference>
<dbReference type="GO" id="GO:0006281">
    <property type="term" value="P:DNA repair"/>
    <property type="evidence" value="ECO:0007669"/>
    <property type="project" value="TreeGrafter"/>
</dbReference>
<protein>
    <submittedName>
        <fullName evidence="1">HAD family hydrolase</fullName>
    </submittedName>
</protein>
<dbReference type="InterPro" id="IPR023198">
    <property type="entry name" value="PGP-like_dom2"/>
</dbReference>
<evidence type="ECO:0000313" key="1">
    <source>
        <dbReference type="EMBL" id="MCA9308147.1"/>
    </source>
</evidence>
<gene>
    <name evidence="1" type="ORF">KC980_01415</name>
</gene>
<reference evidence="1" key="2">
    <citation type="journal article" date="2021" name="Microbiome">
        <title>Successional dynamics and alternative stable states in a saline activated sludge microbial community over 9 years.</title>
        <authorList>
            <person name="Wang Y."/>
            <person name="Ye J."/>
            <person name="Ju F."/>
            <person name="Liu L."/>
            <person name="Boyd J.A."/>
            <person name="Deng Y."/>
            <person name="Parks D.H."/>
            <person name="Jiang X."/>
            <person name="Yin X."/>
            <person name="Woodcroft B.J."/>
            <person name="Tyson G.W."/>
            <person name="Hugenholtz P."/>
            <person name="Polz M.F."/>
            <person name="Zhang T."/>
        </authorList>
    </citation>
    <scope>NUCLEOTIDE SEQUENCE</scope>
    <source>
        <strain evidence="1">HKST-UBA79</strain>
    </source>
</reference>
<keyword evidence="1" id="KW-0378">Hydrolase</keyword>
<dbReference type="EMBL" id="JAGQNX010000040">
    <property type="protein sequence ID" value="MCA9308147.1"/>
    <property type="molecule type" value="Genomic_DNA"/>
</dbReference>